<protein>
    <recommendedName>
        <fullName evidence="1">Putative DNA-binding domain-containing protein</fullName>
    </recommendedName>
</protein>
<sequence>MSMRRSTRDASAWTCSVTLEELGELQARFGAQMGARDVVLAHLAPWLRDDASTLHRFARYGEALRHHHERSLTLVYPVLHALVGEAFFRALAHSYGTAHASCDGDLSGFGAQLPEFVSTYPGAQRYPYFADVARVEWSLHQAHGAADAQPLTVADIAKADPSSVGGWVLRLHPAVALHACAWRVGAIVLAHREPSNHAFPPSIAEPARVLVYRADWRATLREIGASEWAALDTLSRGATLGDALESALTPASADVTSTTHASVSADPSAMFVKWVAGGLLIRD</sequence>
<gene>
    <name evidence="2" type="ORF">DWV00_02505</name>
</gene>
<keyword evidence="3" id="KW-1185">Reference proteome</keyword>
<dbReference type="InterPro" id="IPR018640">
    <property type="entry name" value="DUF2063"/>
</dbReference>
<evidence type="ECO:0000259" key="1">
    <source>
        <dbReference type="Pfam" id="PF09836"/>
    </source>
</evidence>
<dbReference type="Proteomes" id="UP000256838">
    <property type="component" value="Unassembled WGS sequence"/>
</dbReference>
<proteinExistence type="predicted"/>
<evidence type="ECO:0000313" key="2">
    <source>
        <dbReference type="EMBL" id="RDV00654.1"/>
    </source>
</evidence>
<reference evidence="2 3" key="1">
    <citation type="submission" date="2018-08" db="EMBL/GenBank/DDBJ databases">
        <title>Paraburkholderia sp. DHOM06 isolated from forest soil.</title>
        <authorList>
            <person name="Gao Z.-H."/>
            <person name="Qiu L.-H."/>
        </authorList>
    </citation>
    <scope>NUCLEOTIDE SEQUENCE [LARGE SCALE GENOMIC DNA]</scope>
    <source>
        <strain evidence="2 3">DHOM06</strain>
    </source>
</reference>
<feature type="domain" description="Putative DNA-binding" evidence="1">
    <location>
        <begin position="42"/>
        <end position="117"/>
    </location>
</feature>
<evidence type="ECO:0000313" key="3">
    <source>
        <dbReference type="Proteomes" id="UP000256838"/>
    </source>
</evidence>
<accession>A0A3D8K5E0</accession>
<dbReference type="EMBL" id="QRGA01000001">
    <property type="protein sequence ID" value="RDV00654.1"/>
    <property type="molecule type" value="Genomic_DNA"/>
</dbReference>
<name>A0A3D8K5E0_9BURK</name>
<dbReference type="AlphaFoldDB" id="A0A3D8K5E0"/>
<dbReference type="Pfam" id="PF09836">
    <property type="entry name" value="DUF2063"/>
    <property type="match status" value="1"/>
</dbReference>
<comment type="caution">
    <text evidence="2">The sequence shown here is derived from an EMBL/GenBank/DDBJ whole genome shotgun (WGS) entry which is preliminary data.</text>
</comment>
<organism evidence="2 3">
    <name type="scientific">Trinickia dinghuensis</name>
    <dbReference type="NCBI Taxonomy" id="2291023"/>
    <lineage>
        <taxon>Bacteria</taxon>
        <taxon>Pseudomonadati</taxon>
        <taxon>Pseudomonadota</taxon>
        <taxon>Betaproteobacteria</taxon>
        <taxon>Burkholderiales</taxon>
        <taxon>Burkholderiaceae</taxon>
        <taxon>Trinickia</taxon>
    </lineage>
</organism>